<reference evidence="6 7" key="1">
    <citation type="submission" date="2020-01" db="EMBL/GenBank/DDBJ databases">
        <authorList>
            <person name="Lee S.D."/>
        </authorList>
    </citation>
    <scope>NUCLEOTIDE SEQUENCE [LARGE SCALE GENOMIC DNA]</scope>
    <source>
        <strain evidence="6 7">SAP-1</strain>
    </source>
</reference>
<keyword evidence="4" id="KW-0812">Transmembrane</keyword>
<sequence>MRALKRSYVQIANKLVSLGLIVSEPDAPLASIFNNRQKLLSVVLKSSVILLLTLLLSYLGISLRPFDALSIFWPVNAILLGFLIRYPSYDKSYQFIVMYLAMVLADYTTGNSINNAININVANIIYILVTRALLLMRVPGESHRRTLQALIRVFPASFAGAACCALWGAAVSTPYNEDSFLAGLISWFTEQFSTSILFLPVMLSIPKSKNIDEFNQIIRRNNLLPLLSLAITLPCAIVVGGGGSLIFPLPALMWCAITYPLFITTCLTLVVGAVEIMLVSVNILHIQGAVVFTVLDSLTSARLGIAAMAISPLIVAISQTSTVKLLSRLTQRADFDYLTGTLTRGGLYERLNYLSDAKTLKGHFRGAVMMIDIDNFKKVNDAFGHSVGDQVLINIVAQIKSCLRSDILVCRMGGEEFLVVMFDLSPLGALTIAERIRHTIEVNPLDIHGELLGVTVSIGVEFIGGKGESALAEVINHGIEQADMQVYRAKRKGKNCVCSRDSAGALGYEI</sequence>
<organism evidence="6 7">
    <name type="scientific">Rouxiella aceris</name>
    <dbReference type="NCBI Taxonomy" id="2703884"/>
    <lineage>
        <taxon>Bacteria</taxon>
        <taxon>Pseudomonadati</taxon>
        <taxon>Pseudomonadota</taxon>
        <taxon>Gammaproteobacteria</taxon>
        <taxon>Enterobacterales</taxon>
        <taxon>Yersiniaceae</taxon>
        <taxon>Rouxiella</taxon>
    </lineage>
</organism>
<dbReference type="GO" id="GO:0005886">
    <property type="term" value="C:plasma membrane"/>
    <property type="evidence" value="ECO:0007669"/>
    <property type="project" value="TreeGrafter"/>
</dbReference>
<feature type="domain" description="GGDEF" evidence="5">
    <location>
        <begin position="364"/>
        <end position="502"/>
    </location>
</feature>
<dbReference type="GO" id="GO:0043709">
    <property type="term" value="P:cell adhesion involved in single-species biofilm formation"/>
    <property type="evidence" value="ECO:0007669"/>
    <property type="project" value="TreeGrafter"/>
</dbReference>
<feature type="transmembrane region" description="Helical" evidence="4">
    <location>
        <begin position="42"/>
        <end position="62"/>
    </location>
</feature>
<comment type="pathway">
    <text evidence="1">Purine metabolism; 3',5'-cyclic di-GMP biosynthesis.</text>
</comment>
<dbReference type="Pfam" id="PF00990">
    <property type="entry name" value="GGDEF"/>
    <property type="match status" value="1"/>
</dbReference>
<dbReference type="GO" id="GO:1902201">
    <property type="term" value="P:negative regulation of bacterial-type flagellum-dependent cell motility"/>
    <property type="evidence" value="ECO:0007669"/>
    <property type="project" value="TreeGrafter"/>
</dbReference>
<name>A0A848MLH9_9GAMM</name>
<dbReference type="EC" id="2.7.7.65" evidence="2"/>
<evidence type="ECO:0000256" key="4">
    <source>
        <dbReference type="SAM" id="Phobius"/>
    </source>
</evidence>
<dbReference type="SMART" id="SM00267">
    <property type="entry name" value="GGDEF"/>
    <property type="match status" value="1"/>
</dbReference>
<gene>
    <name evidence="6" type="ORF">GW590_14635</name>
</gene>
<evidence type="ECO:0000259" key="5">
    <source>
        <dbReference type="PROSITE" id="PS50887"/>
    </source>
</evidence>
<proteinExistence type="predicted"/>
<dbReference type="Proteomes" id="UP000585363">
    <property type="component" value="Unassembled WGS sequence"/>
</dbReference>
<dbReference type="InterPro" id="IPR050469">
    <property type="entry name" value="Diguanylate_Cyclase"/>
</dbReference>
<keyword evidence="7" id="KW-1185">Reference proteome</keyword>
<dbReference type="InterPro" id="IPR029787">
    <property type="entry name" value="Nucleotide_cyclase"/>
</dbReference>
<feature type="transmembrane region" description="Helical" evidence="4">
    <location>
        <begin position="68"/>
        <end position="86"/>
    </location>
</feature>
<feature type="transmembrane region" description="Helical" evidence="4">
    <location>
        <begin position="149"/>
        <end position="168"/>
    </location>
</feature>
<dbReference type="EMBL" id="JAADJU010000007">
    <property type="protein sequence ID" value="NMP28096.1"/>
    <property type="molecule type" value="Genomic_DNA"/>
</dbReference>
<protein>
    <recommendedName>
        <fullName evidence="2">diguanylate cyclase</fullName>
        <ecNumber evidence="2">2.7.7.65</ecNumber>
    </recommendedName>
</protein>
<dbReference type="GO" id="GO:0052621">
    <property type="term" value="F:diguanylate cyclase activity"/>
    <property type="evidence" value="ECO:0007669"/>
    <property type="project" value="UniProtKB-EC"/>
</dbReference>
<feature type="transmembrane region" description="Helical" evidence="4">
    <location>
        <begin position="301"/>
        <end position="318"/>
    </location>
</feature>
<evidence type="ECO:0000313" key="6">
    <source>
        <dbReference type="EMBL" id="NMP28096.1"/>
    </source>
</evidence>
<keyword evidence="4" id="KW-0472">Membrane</keyword>
<dbReference type="RefSeq" id="WP_169403794.1">
    <property type="nucleotide sequence ID" value="NZ_JAADJU010000007.1"/>
</dbReference>
<dbReference type="PANTHER" id="PTHR45138">
    <property type="entry name" value="REGULATORY COMPONENTS OF SENSORY TRANSDUCTION SYSTEM"/>
    <property type="match status" value="1"/>
</dbReference>
<dbReference type="Gene3D" id="3.30.70.270">
    <property type="match status" value="1"/>
</dbReference>
<keyword evidence="4" id="KW-1133">Transmembrane helix</keyword>
<dbReference type="PANTHER" id="PTHR45138:SF9">
    <property type="entry name" value="DIGUANYLATE CYCLASE DGCM-RELATED"/>
    <property type="match status" value="1"/>
</dbReference>
<dbReference type="InterPro" id="IPR000160">
    <property type="entry name" value="GGDEF_dom"/>
</dbReference>
<dbReference type="PROSITE" id="PS50887">
    <property type="entry name" value="GGDEF"/>
    <property type="match status" value="1"/>
</dbReference>
<comment type="caution">
    <text evidence="6">The sequence shown here is derived from an EMBL/GenBank/DDBJ whole genome shotgun (WGS) entry which is preliminary data.</text>
</comment>
<dbReference type="AlphaFoldDB" id="A0A848MLH9"/>
<dbReference type="SUPFAM" id="SSF55073">
    <property type="entry name" value="Nucleotide cyclase"/>
    <property type="match status" value="1"/>
</dbReference>
<dbReference type="CDD" id="cd01949">
    <property type="entry name" value="GGDEF"/>
    <property type="match status" value="1"/>
</dbReference>
<accession>A0A848MLH9</accession>
<dbReference type="InterPro" id="IPR043128">
    <property type="entry name" value="Rev_trsase/Diguanyl_cyclase"/>
</dbReference>
<evidence type="ECO:0000313" key="7">
    <source>
        <dbReference type="Proteomes" id="UP000585363"/>
    </source>
</evidence>
<evidence type="ECO:0000256" key="2">
    <source>
        <dbReference type="ARBA" id="ARBA00012528"/>
    </source>
</evidence>
<evidence type="ECO:0000256" key="3">
    <source>
        <dbReference type="ARBA" id="ARBA00034247"/>
    </source>
</evidence>
<feature type="transmembrane region" description="Helical" evidence="4">
    <location>
        <begin position="180"/>
        <end position="203"/>
    </location>
</feature>
<reference evidence="6 7" key="2">
    <citation type="submission" date="2020-06" db="EMBL/GenBank/DDBJ databases">
        <title>Polyphasic characterization of a Rahnella strain isolated from tree sap.</title>
        <authorList>
            <person name="Kim I.S."/>
        </authorList>
    </citation>
    <scope>NUCLEOTIDE SEQUENCE [LARGE SCALE GENOMIC DNA]</scope>
    <source>
        <strain evidence="6 7">SAP-1</strain>
    </source>
</reference>
<comment type="catalytic activity">
    <reaction evidence="3">
        <text>2 GTP = 3',3'-c-di-GMP + 2 diphosphate</text>
        <dbReference type="Rhea" id="RHEA:24898"/>
        <dbReference type="ChEBI" id="CHEBI:33019"/>
        <dbReference type="ChEBI" id="CHEBI:37565"/>
        <dbReference type="ChEBI" id="CHEBI:58805"/>
        <dbReference type="EC" id="2.7.7.65"/>
    </reaction>
</comment>
<feature type="transmembrane region" description="Helical" evidence="4">
    <location>
        <begin position="223"/>
        <end position="245"/>
    </location>
</feature>
<dbReference type="NCBIfam" id="TIGR00254">
    <property type="entry name" value="GGDEF"/>
    <property type="match status" value="1"/>
</dbReference>
<evidence type="ECO:0000256" key="1">
    <source>
        <dbReference type="ARBA" id="ARBA00004665"/>
    </source>
</evidence>